<sequence length="44" mass="4763">MLSLFSPAAGFTLLEPVISDRRAIANPDIIKREFGADPLAFCVV</sequence>
<dbReference type="EMBL" id="ASSJ01000053">
    <property type="protein sequence ID" value="ERN41179.1"/>
    <property type="molecule type" value="Genomic_DNA"/>
</dbReference>
<evidence type="ECO:0000313" key="1">
    <source>
        <dbReference type="EMBL" id="ERN41179.1"/>
    </source>
</evidence>
<protein>
    <submittedName>
        <fullName evidence="1">Uncharacterized protein</fullName>
    </submittedName>
</protein>
<evidence type="ECO:0000313" key="2">
    <source>
        <dbReference type="Proteomes" id="UP000016960"/>
    </source>
</evidence>
<gene>
    <name evidence="1" type="ORF">KR51_00022420</name>
</gene>
<reference evidence="1 2" key="1">
    <citation type="submission" date="2013-05" db="EMBL/GenBank/DDBJ databases">
        <title>Draft genome sequence of Rubidibacter lacunae KORDI 51-2.</title>
        <authorList>
            <person name="Choi D.H."/>
            <person name="Noh J.H."/>
            <person name="Kwon K.-K."/>
            <person name="Lee J.-H."/>
            <person name="Ryu J.-Y."/>
        </authorList>
    </citation>
    <scope>NUCLEOTIDE SEQUENCE [LARGE SCALE GENOMIC DNA]</scope>
    <source>
        <strain evidence="1 2">KORDI 51-2</strain>
    </source>
</reference>
<keyword evidence="2" id="KW-1185">Reference proteome</keyword>
<dbReference type="Proteomes" id="UP000016960">
    <property type="component" value="Unassembled WGS sequence"/>
</dbReference>
<organism evidence="1 2">
    <name type="scientific">Rubidibacter lacunae KORDI 51-2</name>
    <dbReference type="NCBI Taxonomy" id="582515"/>
    <lineage>
        <taxon>Bacteria</taxon>
        <taxon>Bacillati</taxon>
        <taxon>Cyanobacteriota</taxon>
        <taxon>Cyanophyceae</taxon>
        <taxon>Oscillatoriophycideae</taxon>
        <taxon>Chroococcales</taxon>
        <taxon>Aphanothecaceae</taxon>
        <taxon>Rubidibacter</taxon>
    </lineage>
</organism>
<proteinExistence type="predicted"/>
<dbReference type="STRING" id="582515.KR51_00022420"/>
<accession>U5DKU4</accession>
<dbReference type="InParanoid" id="U5DKU4"/>
<dbReference type="AlphaFoldDB" id="U5DKU4"/>
<comment type="caution">
    <text evidence="1">The sequence shown here is derived from an EMBL/GenBank/DDBJ whole genome shotgun (WGS) entry which is preliminary data.</text>
</comment>
<name>U5DKU4_9CHRO</name>